<gene>
    <name evidence="9" type="ORF">DdX_01805</name>
</gene>
<dbReference type="InterPro" id="IPR018980">
    <property type="entry name" value="FERM_PH-like_C"/>
</dbReference>
<protein>
    <recommendedName>
        <fullName evidence="3">Moesin/ezrin/radixin homolog 1</fullName>
    </recommendedName>
</protein>
<dbReference type="GO" id="GO:0005912">
    <property type="term" value="C:adherens junction"/>
    <property type="evidence" value="ECO:0007669"/>
    <property type="project" value="UniProtKB-SubCell"/>
</dbReference>
<dbReference type="InterPro" id="IPR035963">
    <property type="entry name" value="FERM_2"/>
</dbReference>
<dbReference type="AlphaFoldDB" id="A0AAD4NJG2"/>
<dbReference type="PANTHER" id="PTHR23280:SF25">
    <property type="entry name" value="MOESIN_EZRIN_RADIXIN HOMOLOG 1"/>
    <property type="match status" value="1"/>
</dbReference>
<dbReference type="PANTHER" id="PTHR23280">
    <property type="entry name" value="4.1 G PROTEIN"/>
    <property type="match status" value="1"/>
</dbReference>
<feature type="compositionally biased region" description="Low complexity" evidence="7">
    <location>
        <begin position="688"/>
        <end position="700"/>
    </location>
</feature>
<dbReference type="InterPro" id="IPR011993">
    <property type="entry name" value="PH-like_dom_sf"/>
</dbReference>
<accession>A0AAD4NJG2</accession>
<dbReference type="InterPro" id="IPR018979">
    <property type="entry name" value="FERM_N"/>
</dbReference>
<proteinExistence type="predicted"/>
<evidence type="ECO:0000256" key="5">
    <source>
        <dbReference type="ARBA" id="ARBA00022949"/>
    </source>
</evidence>
<comment type="subcellular location">
    <subcellularLocation>
        <location evidence="2">Cell junction</location>
        <location evidence="2">Adherens junction</location>
    </subcellularLocation>
    <subcellularLocation>
        <location evidence="6">Cell projection</location>
        <location evidence="6">Rhabdomere</location>
    </subcellularLocation>
    <subcellularLocation>
        <location evidence="1">Cytoplasm</location>
    </subcellularLocation>
</comment>
<evidence type="ECO:0000256" key="6">
    <source>
        <dbReference type="ARBA" id="ARBA00043944"/>
    </source>
</evidence>
<dbReference type="GO" id="GO:0008092">
    <property type="term" value="F:cytoskeletal protein binding"/>
    <property type="evidence" value="ECO:0007669"/>
    <property type="project" value="InterPro"/>
</dbReference>
<dbReference type="InterPro" id="IPR014352">
    <property type="entry name" value="FERM/acyl-CoA-bd_prot_sf"/>
</dbReference>
<dbReference type="CDD" id="cd13186">
    <property type="entry name" value="FERM_C_NBL4_NBL5"/>
    <property type="match status" value="1"/>
</dbReference>
<keyword evidence="10" id="KW-1185">Reference proteome</keyword>
<dbReference type="InterPro" id="IPR019747">
    <property type="entry name" value="FERM_CS"/>
</dbReference>
<dbReference type="InterPro" id="IPR019748">
    <property type="entry name" value="FERM_central"/>
</dbReference>
<dbReference type="FunFam" id="2.30.29.30:FF:000002">
    <property type="entry name" value="Band 4.1-like protein 5 isoform 1"/>
    <property type="match status" value="1"/>
</dbReference>
<evidence type="ECO:0000256" key="4">
    <source>
        <dbReference type="ARBA" id="ARBA00022490"/>
    </source>
</evidence>
<feature type="region of interest" description="Disordered" evidence="7">
    <location>
        <begin position="735"/>
        <end position="769"/>
    </location>
</feature>
<keyword evidence="5" id="KW-0965">Cell junction</keyword>
<evidence type="ECO:0000313" key="9">
    <source>
        <dbReference type="EMBL" id="KAI1729557.1"/>
    </source>
</evidence>
<dbReference type="GO" id="GO:0005856">
    <property type="term" value="C:cytoskeleton"/>
    <property type="evidence" value="ECO:0007669"/>
    <property type="project" value="TreeGrafter"/>
</dbReference>
<evidence type="ECO:0000313" key="10">
    <source>
        <dbReference type="Proteomes" id="UP001201812"/>
    </source>
</evidence>
<dbReference type="Pfam" id="PF09380">
    <property type="entry name" value="FERM_C"/>
    <property type="match status" value="1"/>
</dbReference>
<feature type="compositionally biased region" description="Low complexity" evidence="7">
    <location>
        <begin position="657"/>
        <end position="668"/>
    </location>
</feature>
<dbReference type="SMART" id="SM01196">
    <property type="entry name" value="FERM_C"/>
    <property type="match status" value="1"/>
</dbReference>
<dbReference type="CDD" id="cd17108">
    <property type="entry name" value="FERM_F1_EPB41L5_like"/>
    <property type="match status" value="1"/>
</dbReference>
<dbReference type="PRINTS" id="PR00935">
    <property type="entry name" value="BAND41"/>
</dbReference>
<dbReference type="EMBL" id="JAKKPZ010000001">
    <property type="protein sequence ID" value="KAI1729557.1"/>
    <property type="molecule type" value="Genomic_DNA"/>
</dbReference>
<feature type="domain" description="FERM" evidence="8">
    <location>
        <begin position="33"/>
        <end position="324"/>
    </location>
</feature>
<dbReference type="PRINTS" id="PR00661">
    <property type="entry name" value="ERMFAMILY"/>
</dbReference>
<feature type="region of interest" description="Disordered" evidence="7">
    <location>
        <begin position="1"/>
        <end position="23"/>
    </location>
</feature>
<feature type="compositionally biased region" description="Polar residues" evidence="7">
    <location>
        <begin position="749"/>
        <end position="769"/>
    </location>
</feature>
<dbReference type="InterPro" id="IPR029071">
    <property type="entry name" value="Ubiquitin-like_domsf"/>
</dbReference>
<dbReference type="Pfam" id="PF09379">
    <property type="entry name" value="FERM_N"/>
    <property type="match status" value="1"/>
</dbReference>
<keyword evidence="4" id="KW-0963">Cytoplasm</keyword>
<dbReference type="SUPFAM" id="SSF47031">
    <property type="entry name" value="Second domain of FERM"/>
    <property type="match status" value="1"/>
</dbReference>
<feature type="compositionally biased region" description="Polar residues" evidence="7">
    <location>
        <begin position="632"/>
        <end position="656"/>
    </location>
</feature>
<evidence type="ECO:0000256" key="3">
    <source>
        <dbReference type="ARBA" id="ARBA00022025"/>
    </source>
</evidence>
<dbReference type="SUPFAM" id="SSF54236">
    <property type="entry name" value="Ubiquitin-like"/>
    <property type="match status" value="1"/>
</dbReference>
<dbReference type="SMART" id="SM00295">
    <property type="entry name" value="B41"/>
    <property type="match status" value="1"/>
</dbReference>
<reference evidence="9" key="1">
    <citation type="submission" date="2022-01" db="EMBL/GenBank/DDBJ databases">
        <title>Genome Sequence Resource for Two Populations of Ditylenchus destructor, the Migratory Endoparasitic Phytonematode.</title>
        <authorList>
            <person name="Zhang H."/>
            <person name="Lin R."/>
            <person name="Xie B."/>
        </authorList>
    </citation>
    <scope>NUCLEOTIDE SEQUENCE</scope>
    <source>
        <strain evidence="9">BazhouSP</strain>
    </source>
</reference>
<dbReference type="GO" id="GO:0005737">
    <property type="term" value="C:cytoplasm"/>
    <property type="evidence" value="ECO:0007669"/>
    <property type="project" value="UniProtKB-SubCell"/>
</dbReference>
<dbReference type="Pfam" id="PF00373">
    <property type="entry name" value="FERM_M"/>
    <property type="match status" value="1"/>
</dbReference>
<dbReference type="PROSITE" id="PS50057">
    <property type="entry name" value="FERM_3"/>
    <property type="match status" value="1"/>
</dbReference>
<dbReference type="PROSITE" id="PS00660">
    <property type="entry name" value="FERM_1"/>
    <property type="match status" value="1"/>
</dbReference>
<organism evidence="9 10">
    <name type="scientific">Ditylenchus destructor</name>
    <dbReference type="NCBI Taxonomy" id="166010"/>
    <lineage>
        <taxon>Eukaryota</taxon>
        <taxon>Metazoa</taxon>
        <taxon>Ecdysozoa</taxon>
        <taxon>Nematoda</taxon>
        <taxon>Chromadorea</taxon>
        <taxon>Rhabditida</taxon>
        <taxon>Tylenchina</taxon>
        <taxon>Tylenchomorpha</taxon>
        <taxon>Sphaerularioidea</taxon>
        <taxon>Anguinidae</taxon>
        <taxon>Anguininae</taxon>
        <taxon>Ditylenchus</taxon>
    </lineage>
</organism>
<dbReference type="SMART" id="SM01195">
    <property type="entry name" value="FA"/>
    <property type="match status" value="1"/>
</dbReference>
<sequence>MPSFFRSLSQPPNGKSNHLSPISETPIDTRREFQCKILLLDGTYLNTVVSRKALGQEIYNRVFEHLDLDERDYFGLQFTDHYSVQHWLDPLKKIQKQVPIGPPYTFRFRVKFYSSEPNNLREELTRYQFFLQLKNDIASGQLLCAKETAIELAALALQSEFGDYNLQEHDEAFVSSFRFHPEQDEQMEIAILEQYKAFSSGCRGPPPAAAEHTFLNKAKWLEFYGVDMHTVEGKDGNEYKLGLTPTGMLVFDGQQKIGLFFWEKIQRLDFRNRKLTLVVEEDADQSNTGQIQLHTFVFELTSHKACKHLWKCGVEYHTFYRLKFHKPPQHPTRQLFRLGSTFKYRGRTEYENVHKEPSSTSRSIAGSFERRPSQRYQPRQSHLQKQKFRQDMKQQVIASQQQANKEIIGSPISDSALECGNMGNSFATSSVGSPSGIINSSSTIGYSSGYHSSTTTTVDSTNFAATPPSQISQPTPAVFEDKENLFANTNGLTQPAHTLPSAIPVLNGSKPHTTTAIFRNESATPATVLSTTIPAKPTPNTSSIPVYSGHPSVKPAPVTHITSIKIENPSTKTAEVNNVEPRKVSQTSIPSVNLLQTSLNGTFMNRTNGHHTPGNINSRIPKYVVALDNQTSEDASNNNNGHICQENNNTVESPKLTSTSIAGYSSSSGEDDSPAKTDLADIHNNNVKSSMSQSSQISKTKIPKPTPKKGCSVCYIDKKCDNSKHINVTKPLKSALKKPSDLSNLPRPSRTSTRPASTCIPSNHVNGINNGHRSPNSTTHAFTAAKPIGNGSFKSMKYFGQTKTNHAQRPASTAQNNLRYCKAHMALTRPHTLMATDL</sequence>
<dbReference type="FunFam" id="3.10.20.90:FF:000024">
    <property type="entry name" value="Erythrocyte membrane protein band 4.1-like 5"/>
    <property type="match status" value="1"/>
</dbReference>
<dbReference type="InterPro" id="IPR000798">
    <property type="entry name" value="Ez/rad/moesin-like"/>
</dbReference>
<dbReference type="GO" id="GO:0031032">
    <property type="term" value="P:actomyosin structure organization"/>
    <property type="evidence" value="ECO:0007669"/>
    <property type="project" value="TreeGrafter"/>
</dbReference>
<dbReference type="GO" id="GO:0005886">
    <property type="term" value="C:plasma membrane"/>
    <property type="evidence" value="ECO:0007669"/>
    <property type="project" value="UniProtKB-ARBA"/>
</dbReference>
<dbReference type="InterPro" id="IPR014847">
    <property type="entry name" value="FA"/>
</dbReference>
<dbReference type="CDD" id="cd14473">
    <property type="entry name" value="FERM_B-lobe"/>
    <property type="match status" value="1"/>
</dbReference>
<dbReference type="Proteomes" id="UP001201812">
    <property type="component" value="Unassembled WGS sequence"/>
</dbReference>
<dbReference type="Gene3D" id="3.10.20.90">
    <property type="entry name" value="Phosphatidylinositol 3-kinase Catalytic Subunit, Chain A, domain 1"/>
    <property type="match status" value="1"/>
</dbReference>
<name>A0AAD4NJG2_9BILA</name>
<evidence type="ECO:0000259" key="8">
    <source>
        <dbReference type="PROSITE" id="PS50057"/>
    </source>
</evidence>
<feature type="region of interest" description="Disordered" evidence="7">
    <location>
        <begin position="632"/>
        <end position="709"/>
    </location>
</feature>
<dbReference type="InterPro" id="IPR000299">
    <property type="entry name" value="FERM_domain"/>
</dbReference>
<evidence type="ECO:0000256" key="2">
    <source>
        <dbReference type="ARBA" id="ARBA00004536"/>
    </source>
</evidence>
<comment type="caution">
    <text evidence="9">The sequence shown here is derived from an EMBL/GenBank/DDBJ whole genome shotgun (WGS) entry which is preliminary data.</text>
</comment>
<dbReference type="InterPro" id="IPR019749">
    <property type="entry name" value="Band_41_domain"/>
</dbReference>
<evidence type="ECO:0000256" key="1">
    <source>
        <dbReference type="ARBA" id="ARBA00004496"/>
    </source>
</evidence>
<dbReference type="FunFam" id="1.20.80.10:FF:000003">
    <property type="entry name" value="Tyrosine-protein phosphatase non-receptor type 4"/>
    <property type="match status" value="1"/>
</dbReference>
<dbReference type="Gene3D" id="1.20.80.10">
    <property type="match status" value="1"/>
</dbReference>
<dbReference type="Gene3D" id="2.30.29.30">
    <property type="entry name" value="Pleckstrin-homology domain (PH domain)/Phosphotyrosine-binding domain (PTB)"/>
    <property type="match status" value="1"/>
</dbReference>
<dbReference type="SUPFAM" id="SSF50729">
    <property type="entry name" value="PH domain-like"/>
    <property type="match status" value="1"/>
</dbReference>
<evidence type="ECO:0000256" key="7">
    <source>
        <dbReference type="SAM" id="MobiDB-lite"/>
    </source>
</evidence>
<feature type="region of interest" description="Disordered" evidence="7">
    <location>
        <begin position="349"/>
        <end position="389"/>
    </location>
</feature>